<dbReference type="EMBL" id="CAAALY010263942">
    <property type="protein sequence ID" value="VEL40175.1"/>
    <property type="molecule type" value="Genomic_DNA"/>
</dbReference>
<dbReference type="AlphaFoldDB" id="A0A3S5BU80"/>
<proteinExistence type="predicted"/>
<comment type="caution">
    <text evidence="2">The sequence shown here is derived from an EMBL/GenBank/DDBJ whole genome shotgun (WGS) entry which is preliminary data.</text>
</comment>
<sequence>MAPLTDDAGETFRDVPSQWSNAGNHEFYGRRHENRYVPQSLPDAPTKLQKQALANTTRPVEMPWYRGVYSTDCMNTRKSVPKLP</sequence>
<keyword evidence="3" id="KW-1185">Reference proteome</keyword>
<evidence type="ECO:0000313" key="3">
    <source>
        <dbReference type="Proteomes" id="UP000784294"/>
    </source>
</evidence>
<accession>A0A3S5BU80</accession>
<reference evidence="2" key="1">
    <citation type="submission" date="2018-11" db="EMBL/GenBank/DDBJ databases">
        <authorList>
            <consortium name="Pathogen Informatics"/>
        </authorList>
    </citation>
    <scope>NUCLEOTIDE SEQUENCE</scope>
</reference>
<dbReference type="Proteomes" id="UP000784294">
    <property type="component" value="Unassembled WGS sequence"/>
</dbReference>
<evidence type="ECO:0000313" key="2">
    <source>
        <dbReference type="EMBL" id="VEL40175.1"/>
    </source>
</evidence>
<evidence type="ECO:0000256" key="1">
    <source>
        <dbReference type="SAM" id="MobiDB-lite"/>
    </source>
</evidence>
<feature type="region of interest" description="Disordered" evidence="1">
    <location>
        <begin position="1"/>
        <end position="44"/>
    </location>
</feature>
<name>A0A3S5BU80_9PLAT</name>
<gene>
    <name evidence="2" type="ORF">PXEA_LOCUS33615</name>
</gene>
<organism evidence="2 3">
    <name type="scientific">Protopolystoma xenopodis</name>
    <dbReference type="NCBI Taxonomy" id="117903"/>
    <lineage>
        <taxon>Eukaryota</taxon>
        <taxon>Metazoa</taxon>
        <taxon>Spiralia</taxon>
        <taxon>Lophotrochozoa</taxon>
        <taxon>Platyhelminthes</taxon>
        <taxon>Monogenea</taxon>
        <taxon>Polyopisthocotylea</taxon>
        <taxon>Polystomatidea</taxon>
        <taxon>Polystomatidae</taxon>
        <taxon>Protopolystoma</taxon>
    </lineage>
</organism>
<protein>
    <submittedName>
        <fullName evidence="2">Uncharacterized protein</fullName>
    </submittedName>
</protein>